<dbReference type="Proteomes" id="UP001443914">
    <property type="component" value="Unassembled WGS sequence"/>
</dbReference>
<protein>
    <submittedName>
        <fullName evidence="1">Uncharacterized protein</fullName>
    </submittedName>
</protein>
<dbReference type="EMBL" id="JBDFQZ010000014">
    <property type="protein sequence ID" value="KAK9664201.1"/>
    <property type="molecule type" value="Genomic_DNA"/>
</dbReference>
<dbReference type="AlphaFoldDB" id="A0AAW1GPH9"/>
<reference evidence="1" key="1">
    <citation type="submission" date="2024-03" db="EMBL/GenBank/DDBJ databases">
        <title>WGS assembly of Saponaria officinalis var. Norfolk2.</title>
        <authorList>
            <person name="Jenkins J."/>
            <person name="Shu S."/>
            <person name="Grimwood J."/>
            <person name="Barry K."/>
            <person name="Goodstein D."/>
            <person name="Schmutz J."/>
            <person name="Leebens-Mack J."/>
            <person name="Osbourn A."/>
        </authorList>
    </citation>
    <scope>NUCLEOTIDE SEQUENCE [LARGE SCALE GENOMIC DNA]</scope>
    <source>
        <strain evidence="1">JIC</strain>
    </source>
</reference>
<accession>A0AAW1GPH9</accession>
<sequence>MKFEEQVKVRAYELKVFFNKGVKAVSKYGKKGWAKVKNIRK</sequence>
<evidence type="ECO:0000313" key="1">
    <source>
        <dbReference type="EMBL" id="KAK9664201.1"/>
    </source>
</evidence>
<keyword evidence="2" id="KW-1185">Reference proteome</keyword>
<name>A0AAW1GPH9_SAPOF</name>
<organism evidence="1 2">
    <name type="scientific">Saponaria officinalis</name>
    <name type="common">Common soapwort</name>
    <name type="synonym">Lychnis saponaria</name>
    <dbReference type="NCBI Taxonomy" id="3572"/>
    <lineage>
        <taxon>Eukaryota</taxon>
        <taxon>Viridiplantae</taxon>
        <taxon>Streptophyta</taxon>
        <taxon>Embryophyta</taxon>
        <taxon>Tracheophyta</taxon>
        <taxon>Spermatophyta</taxon>
        <taxon>Magnoliopsida</taxon>
        <taxon>eudicotyledons</taxon>
        <taxon>Gunneridae</taxon>
        <taxon>Pentapetalae</taxon>
        <taxon>Caryophyllales</taxon>
        <taxon>Caryophyllaceae</taxon>
        <taxon>Caryophylleae</taxon>
        <taxon>Saponaria</taxon>
    </lineage>
</organism>
<proteinExistence type="predicted"/>
<comment type="caution">
    <text evidence="1">The sequence shown here is derived from an EMBL/GenBank/DDBJ whole genome shotgun (WGS) entry which is preliminary data.</text>
</comment>
<evidence type="ECO:0000313" key="2">
    <source>
        <dbReference type="Proteomes" id="UP001443914"/>
    </source>
</evidence>
<gene>
    <name evidence="1" type="ORF">RND81_14G025500</name>
</gene>